<feature type="compositionally biased region" description="Polar residues" evidence="2">
    <location>
        <begin position="431"/>
        <end position="440"/>
    </location>
</feature>
<dbReference type="GO" id="GO:0003676">
    <property type="term" value="F:nucleic acid binding"/>
    <property type="evidence" value="ECO:0007669"/>
    <property type="project" value="InterPro"/>
</dbReference>
<evidence type="ECO:0000313" key="5">
    <source>
        <dbReference type="Proteomes" id="UP000242791"/>
    </source>
</evidence>
<proteinExistence type="predicted"/>
<dbReference type="EMBL" id="LGTZ01002035">
    <property type="protein sequence ID" value="OJD20152.1"/>
    <property type="molecule type" value="Genomic_DNA"/>
</dbReference>
<keyword evidence="5" id="KW-1185">Reference proteome</keyword>
<evidence type="ECO:0000256" key="1">
    <source>
        <dbReference type="PROSITE-ProRule" id="PRU00047"/>
    </source>
</evidence>
<dbReference type="Proteomes" id="UP000242791">
    <property type="component" value="Unassembled WGS sequence"/>
</dbReference>
<feature type="region of interest" description="Disordered" evidence="2">
    <location>
        <begin position="100"/>
        <end position="134"/>
    </location>
</feature>
<dbReference type="VEuPathDB" id="FungiDB:ACJ73_08515"/>
<dbReference type="STRING" id="1658174.A0A1J9PUT3"/>
<evidence type="ECO:0000256" key="2">
    <source>
        <dbReference type="SAM" id="MobiDB-lite"/>
    </source>
</evidence>
<dbReference type="InterPro" id="IPR001878">
    <property type="entry name" value="Znf_CCHC"/>
</dbReference>
<keyword evidence="1" id="KW-0862">Zinc</keyword>
<evidence type="ECO:0000259" key="3">
    <source>
        <dbReference type="PROSITE" id="PS50158"/>
    </source>
</evidence>
<dbReference type="GO" id="GO:0008270">
    <property type="term" value="F:zinc ion binding"/>
    <property type="evidence" value="ECO:0007669"/>
    <property type="project" value="UniProtKB-KW"/>
</dbReference>
<organism evidence="4 5">
    <name type="scientific">Blastomyces percursus</name>
    <dbReference type="NCBI Taxonomy" id="1658174"/>
    <lineage>
        <taxon>Eukaryota</taxon>
        <taxon>Fungi</taxon>
        <taxon>Dikarya</taxon>
        <taxon>Ascomycota</taxon>
        <taxon>Pezizomycotina</taxon>
        <taxon>Eurotiomycetes</taxon>
        <taxon>Eurotiomycetidae</taxon>
        <taxon>Onygenales</taxon>
        <taxon>Ajellomycetaceae</taxon>
        <taxon>Blastomyces</taxon>
    </lineage>
</organism>
<accession>A0A1J9PUT3</accession>
<keyword evidence="1" id="KW-0863">Zinc-finger</keyword>
<comment type="caution">
    <text evidence="4">The sequence shown here is derived from an EMBL/GenBank/DDBJ whole genome shotgun (WGS) entry which is preliminary data.</text>
</comment>
<feature type="region of interest" description="Disordered" evidence="2">
    <location>
        <begin position="395"/>
        <end position="443"/>
    </location>
</feature>
<feature type="domain" description="CCHC-type" evidence="3">
    <location>
        <begin position="300"/>
        <end position="313"/>
    </location>
</feature>
<gene>
    <name evidence="4" type="ORF">ACJ73_08515</name>
</gene>
<feature type="compositionally biased region" description="Pro residues" evidence="2">
    <location>
        <begin position="120"/>
        <end position="129"/>
    </location>
</feature>
<dbReference type="AlphaFoldDB" id="A0A1J9PUT3"/>
<protein>
    <recommendedName>
        <fullName evidence="3">CCHC-type domain-containing protein</fullName>
    </recommendedName>
</protein>
<evidence type="ECO:0000313" key="4">
    <source>
        <dbReference type="EMBL" id="OJD20152.1"/>
    </source>
</evidence>
<name>A0A1J9PUT3_9EURO</name>
<dbReference type="OrthoDB" id="4525213at2759"/>
<dbReference type="PROSITE" id="PS50158">
    <property type="entry name" value="ZF_CCHC"/>
    <property type="match status" value="1"/>
</dbReference>
<reference evidence="4 5" key="1">
    <citation type="submission" date="2015-08" db="EMBL/GenBank/DDBJ databases">
        <title>Emmonsia species relationships and genome sequence.</title>
        <authorList>
            <person name="Cuomo C.A."/>
            <person name="Schwartz I.S."/>
            <person name="Kenyon C."/>
            <person name="De Hoog G.S."/>
            <person name="Govender N.P."/>
            <person name="Botha A."/>
            <person name="Moreno L."/>
            <person name="De Vries M."/>
            <person name="Munoz J.F."/>
            <person name="Stielow J.B."/>
        </authorList>
    </citation>
    <scope>NUCLEOTIDE SEQUENCE [LARGE SCALE GENOMIC DNA]</scope>
    <source>
        <strain evidence="4 5">EI222</strain>
    </source>
</reference>
<sequence>MANKAKWPQLCLQPQNLHEHATQLIAEATALLALEKGQRQKPPDQSLESFLNSVQAYAKKSRAAPSSHEILDKLNQIHHIAKTTISDDLTLIKNAVNHAATHPTARNPTWADRVRSGGTPPQPRTPPPAQTNSKEREIIVKLRNPEAAALLRDKTPRELRERVNNALKERTRSTERPIQVVAAKQLKSGDVSIHTVNIEDANKLREEQQWTQALGREAKTLQPTYGVLVHSVRTDKENVDPSNQSRSIEKIQTDNKPTSSLVLEFTTKEHADRAIREGLVLDACYHHCELYDRSCKLKQCYKCQKYGHIGTQCNANETCGYCVEPHNTRDCRKKEEDPNSTPKCALCKGPHAAWSNNYLTRQAEIAKVKQARRNRPSYYIRPDAATKVAQPATRPTIPLFTGGTLRQTLDQRKRPAETQPTERTTSRPRRNPQSTTFHNFTQKDSEVFVLNNMSLHRAMEDREREMRIENEEYTPNRDSPIMTRSRTVFQQPPVDPTLIDPALTDLEMMQTDE</sequence>
<keyword evidence="1" id="KW-0479">Metal-binding</keyword>